<evidence type="ECO:0000313" key="2">
    <source>
        <dbReference type="Proteomes" id="UP000219621"/>
    </source>
</evidence>
<sequence length="136" mass="13846">MTTPQPPNEEAPLLVALGTQSELADYIAETAADSGFDALSVAAGDDIRLRLAAAAADVLVLDTATARRELAAVPPPDADDAPRVVLVVSADAAEAALAREIIATRGMTVVATLQAPLAEDALARALAAARAELPRP</sequence>
<dbReference type="Proteomes" id="UP000219621">
    <property type="component" value="Unassembled WGS sequence"/>
</dbReference>
<evidence type="ECO:0008006" key="3">
    <source>
        <dbReference type="Google" id="ProtNLM"/>
    </source>
</evidence>
<accession>A0A286G1C3</accession>
<protein>
    <recommendedName>
        <fullName evidence="3">Response regulatory domain-containing protein</fullName>
    </recommendedName>
</protein>
<dbReference type="EMBL" id="OCNJ01000001">
    <property type="protein sequence ID" value="SOD89036.1"/>
    <property type="molecule type" value="Genomic_DNA"/>
</dbReference>
<evidence type="ECO:0000313" key="1">
    <source>
        <dbReference type="EMBL" id="SOD89036.1"/>
    </source>
</evidence>
<proteinExistence type="predicted"/>
<organism evidence="1 2">
    <name type="scientific">Caenispirillum bisanense</name>
    <dbReference type="NCBI Taxonomy" id="414052"/>
    <lineage>
        <taxon>Bacteria</taxon>
        <taxon>Pseudomonadati</taxon>
        <taxon>Pseudomonadota</taxon>
        <taxon>Alphaproteobacteria</taxon>
        <taxon>Rhodospirillales</taxon>
        <taxon>Novispirillaceae</taxon>
        <taxon>Caenispirillum</taxon>
    </lineage>
</organism>
<name>A0A286G1C3_9PROT</name>
<reference evidence="1 2" key="1">
    <citation type="submission" date="2017-09" db="EMBL/GenBank/DDBJ databases">
        <authorList>
            <person name="Ehlers B."/>
            <person name="Leendertz F.H."/>
        </authorList>
    </citation>
    <scope>NUCLEOTIDE SEQUENCE [LARGE SCALE GENOMIC DNA]</scope>
    <source>
        <strain evidence="1 2">USBA 140</strain>
    </source>
</reference>
<dbReference type="RefSeq" id="WP_097277014.1">
    <property type="nucleotide sequence ID" value="NZ_OCNJ01000001.1"/>
</dbReference>
<gene>
    <name evidence="1" type="ORF">SAMN05421508_10190</name>
</gene>
<keyword evidence="2" id="KW-1185">Reference proteome</keyword>
<dbReference type="AlphaFoldDB" id="A0A286G1C3"/>